<dbReference type="Proteomes" id="UP000242638">
    <property type="component" value="Unassembled WGS sequence"/>
</dbReference>
<dbReference type="SMART" id="SM00167">
    <property type="entry name" value="VPS9"/>
    <property type="match status" value="1"/>
</dbReference>
<dbReference type="PROSITE" id="PS50200">
    <property type="entry name" value="RA"/>
    <property type="match status" value="1"/>
</dbReference>
<evidence type="ECO:0000256" key="3">
    <source>
        <dbReference type="PROSITE-ProRule" id="PRU00191"/>
    </source>
</evidence>
<dbReference type="GO" id="GO:0016192">
    <property type="term" value="P:vesicle-mediated transport"/>
    <property type="evidence" value="ECO:0007669"/>
    <property type="project" value="InterPro"/>
</dbReference>
<dbReference type="PROSITE" id="PS51205">
    <property type="entry name" value="VPS9"/>
    <property type="match status" value="1"/>
</dbReference>
<feature type="region of interest" description="Disordered" evidence="4">
    <location>
        <begin position="466"/>
        <end position="511"/>
    </location>
</feature>
<dbReference type="InterPro" id="IPR036860">
    <property type="entry name" value="SH2_dom_sf"/>
</dbReference>
<dbReference type="GO" id="GO:0030139">
    <property type="term" value="C:endocytic vesicle"/>
    <property type="evidence" value="ECO:0007669"/>
    <property type="project" value="TreeGrafter"/>
</dbReference>
<feature type="region of interest" description="Disordered" evidence="4">
    <location>
        <begin position="276"/>
        <end position="383"/>
    </location>
</feature>
<evidence type="ECO:0000256" key="2">
    <source>
        <dbReference type="ARBA" id="ARBA00022468"/>
    </source>
</evidence>
<accession>A0A3P9Q9A6</accession>
<feature type="compositionally biased region" description="Acidic residues" evidence="4">
    <location>
        <begin position="470"/>
        <end position="486"/>
    </location>
</feature>
<dbReference type="GO" id="GO:0030947">
    <property type="term" value="P:regulation of vascular endothelial growth factor receptor signaling pathway"/>
    <property type="evidence" value="ECO:0007669"/>
    <property type="project" value="Ensembl"/>
</dbReference>
<dbReference type="PROSITE" id="PS50001">
    <property type="entry name" value="SH2"/>
    <property type="match status" value="1"/>
</dbReference>
<feature type="compositionally biased region" description="Low complexity" evidence="4">
    <location>
        <begin position="360"/>
        <end position="383"/>
    </location>
</feature>
<dbReference type="Gene3D" id="1.20.1050.80">
    <property type="entry name" value="VPS9 domain"/>
    <property type="match status" value="1"/>
</dbReference>
<dbReference type="GeneTree" id="ENSGT00940000154866"/>
<feature type="domain" description="SH2" evidence="5">
    <location>
        <begin position="84"/>
        <end position="177"/>
    </location>
</feature>
<evidence type="ECO:0000256" key="4">
    <source>
        <dbReference type="SAM" id="MobiDB-lite"/>
    </source>
</evidence>
<evidence type="ECO:0000259" key="6">
    <source>
        <dbReference type="PROSITE" id="PS50200"/>
    </source>
</evidence>
<dbReference type="SUPFAM" id="SSF55550">
    <property type="entry name" value="SH2 domain"/>
    <property type="match status" value="1"/>
</dbReference>
<keyword evidence="2" id="KW-0343">GTPase activation</keyword>
<dbReference type="InterPro" id="IPR045046">
    <property type="entry name" value="Vps9-like"/>
</dbReference>
<dbReference type="GO" id="GO:0031267">
    <property type="term" value="F:small GTPase binding"/>
    <property type="evidence" value="ECO:0007669"/>
    <property type="project" value="TreeGrafter"/>
</dbReference>
<feature type="domain" description="VPS9" evidence="7">
    <location>
        <begin position="653"/>
        <end position="793"/>
    </location>
</feature>
<dbReference type="InterPro" id="IPR000980">
    <property type="entry name" value="SH2"/>
</dbReference>
<evidence type="ECO:0000256" key="1">
    <source>
        <dbReference type="ARBA" id="ARBA00006919"/>
    </source>
</evidence>
<dbReference type="STRING" id="8081.ENSPREP00000030398"/>
<dbReference type="PANTHER" id="PTHR23101:SF51">
    <property type="entry name" value="RAS AND RAB INTERACTOR 2"/>
    <property type="match status" value="1"/>
</dbReference>
<dbReference type="GO" id="GO:1903670">
    <property type="term" value="P:regulation of sprouting angiogenesis"/>
    <property type="evidence" value="ECO:0007669"/>
    <property type="project" value="Ensembl"/>
</dbReference>
<dbReference type="SMART" id="SM00314">
    <property type="entry name" value="RA"/>
    <property type="match status" value="1"/>
</dbReference>
<organism evidence="8 9">
    <name type="scientific">Poecilia reticulata</name>
    <name type="common">Guppy</name>
    <name type="synonym">Acanthophacelus reticulatus</name>
    <dbReference type="NCBI Taxonomy" id="8081"/>
    <lineage>
        <taxon>Eukaryota</taxon>
        <taxon>Metazoa</taxon>
        <taxon>Chordata</taxon>
        <taxon>Craniata</taxon>
        <taxon>Vertebrata</taxon>
        <taxon>Euteleostomi</taxon>
        <taxon>Actinopterygii</taxon>
        <taxon>Neopterygii</taxon>
        <taxon>Teleostei</taxon>
        <taxon>Neoteleostei</taxon>
        <taxon>Acanthomorphata</taxon>
        <taxon>Ovalentaria</taxon>
        <taxon>Atherinomorphae</taxon>
        <taxon>Cyprinodontiformes</taxon>
        <taxon>Poeciliidae</taxon>
        <taxon>Poeciliinae</taxon>
        <taxon>Poecilia</taxon>
    </lineage>
</organism>
<dbReference type="AlphaFoldDB" id="A0A3P9Q9A6"/>
<keyword evidence="9" id="KW-1185">Reference proteome</keyword>
<dbReference type="SUPFAM" id="SSF109993">
    <property type="entry name" value="VPS9 domain"/>
    <property type="match status" value="1"/>
</dbReference>
<dbReference type="Pfam" id="PF00788">
    <property type="entry name" value="RA"/>
    <property type="match status" value="1"/>
</dbReference>
<dbReference type="Ensembl" id="ENSPRET00000030741.1">
    <property type="protein sequence ID" value="ENSPREP00000030398.1"/>
    <property type="gene ID" value="ENSPREG00000020566.1"/>
</dbReference>
<dbReference type="OMA" id="FIKVYQP"/>
<reference evidence="8" key="2">
    <citation type="submission" date="2025-08" db="UniProtKB">
        <authorList>
            <consortium name="Ensembl"/>
        </authorList>
    </citation>
    <scope>IDENTIFICATION</scope>
    <source>
        <strain evidence="8">Guanapo</strain>
    </source>
</reference>
<feature type="compositionally biased region" description="Pro residues" evidence="4">
    <location>
        <begin position="312"/>
        <end position="322"/>
    </location>
</feature>
<dbReference type="GO" id="GO:0005085">
    <property type="term" value="F:guanyl-nucleotide exchange factor activity"/>
    <property type="evidence" value="ECO:0007669"/>
    <property type="project" value="InterPro"/>
</dbReference>
<protein>
    <submittedName>
        <fullName evidence="8">Ras and Rab interactor 2</fullName>
    </submittedName>
</protein>
<sequence>MIDSIVWEIGTLKKEMGRKTETAEDNRETDAHVGLSEEVGRLFLQASPCPGMGPGPTKARDSGYDSLHRRLSVLERLMHTHSVWLQLGLSHQDAAGILQSQPAGSFLVRRSTSLQKKVISLRMDKDSAEPIKDFAVKESLYTFSLEGSELSFADLFRLLAFCCISRDVLPFTLKLPEAISSARSFADLEKAAKLGAGFWDSKLCRRAVSASLPKTAGPDRPPPPALRPLSCPTTPTCPELRIRSPTQLDCCLPNGALCFINPLFIKVYQPDGGNQINSARTSQRPQENVGSITTTPCSKGRTGSNQALGVSPSPPPRPPPPRLPKHHPTPPIQKQSMPEKVAWINIPKEEEKEKSSNLFSRLGSSLSISPSSSPPKRLSISSPISIPRRTLPLPLTDAQCHLALEEQTIEKAILRTKLSKQKSVQSTGQGACSASEPLVMTGSNPPTVADFNTHLPLSIPPSHLRYSSIDIDDDVDDDDDEEEEPDYGVGLESDQDQDLTMLPPGAHTKRRTSASALVLQKALQGKFRKMSGVFNSLLTPEKRAIRKVLEMSKDKNSYFGSLVQDYLSYMGEGAGAQAWQGYTSGLELLQTIRQFITQMKSYLRQTSEMEPPIESLIPEDQIDRVLEKAMLKCVLKPLKPAISAALKEFQVRSGSWQELRENLSLAKARRPQEMGVADALPPDPVAIEKIRQKFQTMCKLYSPEKKVCMLLRVCKLIYTIMEDNSGRLYGADDFLPMLTYVLAQCDMPELDNEILYMMELLDPSLLHGEGGYYLTSAYGAMSLVKNFQEDQAARVLSSETRDTLHQWHRRRTTQRSAPSIDDFQNYLRVALQELDSGCTAKTLPVRPYTTVEELCQLCALKFKVSDPKNYGLFLQMEGSSQQLAADTHPQKIKAELHSRPQPVPFHFVYRRMTKNGTLSAPFTFNSCGSPVTLLHLMGKLLDCL</sequence>
<reference evidence="9" key="1">
    <citation type="submission" date="2013-11" db="EMBL/GenBank/DDBJ databases">
        <title>The genomic landscape of the Guanapo guppy.</title>
        <authorList>
            <person name="Kuenstner A."/>
            <person name="Dreyer C."/>
        </authorList>
    </citation>
    <scope>NUCLEOTIDE SEQUENCE</scope>
    <source>
        <strain evidence="9">Guanapo</strain>
    </source>
</reference>
<reference evidence="8" key="3">
    <citation type="submission" date="2025-09" db="UniProtKB">
        <authorList>
            <consortium name="Ensembl"/>
        </authorList>
    </citation>
    <scope>IDENTIFICATION</scope>
    <source>
        <strain evidence="8">Guanapo</strain>
    </source>
</reference>
<evidence type="ECO:0000259" key="5">
    <source>
        <dbReference type="PROSITE" id="PS50001"/>
    </source>
</evidence>
<dbReference type="InterPro" id="IPR000159">
    <property type="entry name" value="RA_dom"/>
</dbReference>
<evidence type="ECO:0000313" key="9">
    <source>
        <dbReference type="Proteomes" id="UP000242638"/>
    </source>
</evidence>
<dbReference type="GO" id="GO:0007165">
    <property type="term" value="P:signal transduction"/>
    <property type="evidence" value="ECO:0007669"/>
    <property type="project" value="InterPro"/>
</dbReference>
<comment type="similarity">
    <text evidence="1">Belongs to the RIN (Ras interaction/interference) family.</text>
</comment>
<dbReference type="PANTHER" id="PTHR23101">
    <property type="entry name" value="RAB GDP/GTP EXCHANGE FACTOR"/>
    <property type="match status" value="1"/>
</dbReference>
<keyword evidence="3" id="KW-0727">SH2 domain</keyword>
<feature type="compositionally biased region" description="Polar residues" evidence="4">
    <location>
        <begin position="276"/>
        <end position="308"/>
    </location>
</feature>
<dbReference type="Pfam" id="PF02204">
    <property type="entry name" value="VPS9"/>
    <property type="match status" value="1"/>
</dbReference>
<dbReference type="Pfam" id="PF23268">
    <property type="entry name" value="RIN1"/>
    <property type="match status" value="1"/>
</dbReference>
<feature type="domain" description="Ras-associating" evidence="6">
    <location>
        <begin position="823"/>
        <end position="914"/>
    </location>
</feature>
<evidence type="ECO:0000259" key="7">
    <source>
        <dbReference type="PROSITE" id="PS51205"/>
    </source>
</evidence>
<proteinExistence type="inferred from homology"/>
<dbReference type="Gene3D" id="3.30.505.10">
    <property type="entry name" value="SH2 domain"/>
    <property type="match status" value="1"/>
</dbReference>
<dbReference type="GO" id="GO:0005829">
    <property type="term" value="C:cytosol"/>
    <property type="evidence" value="ECO:0007669"/>
    <property type="project" value="TreeGrafter"/>
</dbReference>
<dbReference type="InterPro" id="IPR003123">
    <property type="entry name" value="VPS9"/>
</dbReference>
<evidence type="ECO:0000313" key="8">
    <source>
        <dbReference type="Ensembl" id="ENSPREP00000030398.1"/>
    </source>
</evidence>
<name>A0A3P9Q9A6_POERE</name>
<dbReference type="InterPro" id="IPR037191">
    <property type="entry name" value="VPS9_dom_sf"/>
</dbReference>
<dbReference type="GO" id="GO:0005096">
    <property type="term" value="F:GTPase activator activity"/>
    <property type="evidence" value="ECO:0007669"/>
    <property type="project" value="UniProtKB-KW"/>
</dbReference>